<dbReference type="GO" id="GO:0005737">
    <property type="term" value="C:cytoplasm"/>
    <property type="evidence" value="ECO:0007669"/>
    <property type="project" value="UniProtKB-SubCell"/>
</dbReference>
<evidence type="ECO:0000256" key="6">
    <source>
        <dbReference type="HAMAP-Rule" id="MF_00040"/>
    </source>
</evidence>
<feature type="domain" description="Ribosome recycling factor" evidence="7">
    <location>
        <begin position="23"/>
        <end position="185"/>
    </location>
</feature>
<keyword evidence="3 6" id="KW-0963">Cytoplasm</keyword>
<dbReference type="PANTHER" id="PTHR20982">
    <property type="entry name" value="RIBOSOME RECYCLING FACTOR"/>
    <property type="match status" value="1"/>
</dbReference>
<dbReference type="CDD" id="cd00520">
    <property type="entry name" value="RRF"/>
    <property type="match status" value="1"/>
</dbReference>
<dbReference type="PATRIC" id="fig|1409788.3.peg.3206"/>
<dbReference type="SUPFAM" id="SSF55194">
    <property type="entry name" value="Ribosome recycling factor, RRF"/>
    <property type="match status" value="1"/>
</dbReference>
<comment type="subcellular location">
    <subcellularLocation>
        <location evidence="1 6">Cytoplasm</location>
    </subcellularLocation>
</comment>
<dbReference type="RefSeq" id="WP_053184938.1">
    <property type="nucleotide sequence ID" value="NZ_LGIA01000171.1"/>
</dbReference>
<evidence type="ECO:0000313" key="9">
    <source>
        <dbReference type="Proteomes" id="UP000036958"/>
    </source>
</evidence>
<evidence type="ECO:0000256" key="3">
    <source>
        <dbReference type="ARBA" id="ARBA00022490"/>
    </source>
</evidence>
<dbReference type="Gene3D" id="1.10.132.20">
    <property type="entry name" value="Ribosome-recycling factor"/>
    <property type="match status" value="1"/>
</dbReference>
<dbReference type="FunFam" id="3.30.1360.40:FF:000001">
    <property type="entry name" value="Ribosome-recycling factor"/>
    <property type="match status" value="1"/>
</dbReference>
<organism evidence="8 9">
    <name type="scientific">Sunxiuqinia dokdonensis</name>
    <dbReference type="NCBI Taxonomy" id="1409788"/>
    <lineage>
        <taxon>Bacteria</taxon>
        <taxon>Pseudomonadati</taxon>
        <taxon>Bacteroidota</taxon>
        <taxon>Bacteroidia</taxon>
        <taxon>Marinilabiliales</taxon>
        <taxon>Prolixibacteraceae</taxon>
        <taxon>Sunxiuqinia</taxon>
    </lineage>
</organism>
<dbReference type="InterPro" id="IPR002661">
    <property type="entry name" value="Ribosome_recyc_fac"/>
</dbReference>
<dbReference type="Proteomes" id="UP000036958">
    <property type="component" value="Unassembled WGS sequence"/>
</dbReference>
<evidence type="ECO:0000313" key="8">
    <source>
        <dbReference type="EMBL" id="KOH44129.1"/>
    </source>
</evidence>
<dbReference type="EMBL" id="LGIA01000171">
    <property type="protein sequence ID" value="KOH44129.1"/>
    <property type="molecule type" value="Genomic_DNA"/>
</dbReference>
<reference evidence="9" key="1">
    <citation type="submission" date="2015-07" db="EMBL/GenBank/DDBJ databases">
        <title>Genome sequencing of Sunxiuqinia dokdonensis strain SK.</title>
        <authorList>
            <person name="Ahn S."/>
            <person name="Kim B.-C."/>
        </authorList>
    </citation>
    <scope>NUCLEOTIDE SEQUENCE [LARGE SCALE GENOMIC DNA]</scope>
    <source>
        <strain evidence="9">SK</strain>
    </source>
</reference>
<gene>
    <name evidence="6" type="primary">frr</name>
    <name evidence="8" type="ORF">NC99_31220</name>
</gene>
<sequence>MEEELELILEVCKEKMDAAIDHLENELVHIRAGKASTRMLDGIMVDYYGSMTPLNQVSNLSTPDARSIAVQPWEKKMISPIEKAIMNANLGFNPENNGEIIRIAVPPLTEERRKNLTKQVSQEGEKARISIRGARKEANEGLKKLLKEGLSEDLQKDAEAEVQEMTDNFGKKVDSLLEEKNQEILTI</sequence>
<evidence type="ECO:0000256" key="2">
    <source>
        <dbReference type="ARBA" id="ARBA00005912"/>
    </source>
</evidence>
<accession>A0A0L8V6S8</accession>
<evidence type="ECO:0000259" key="7">
    <source>
        <dbReference type="Pfam" id="PF01765"/>
    </source>
</evidence>
<dbReference type="InterPro" id="IPR036191">
    <property type="entry name" value="RRF_sf"/>
</dbReference>
<dbReference type="Gene3D" id="3.30.1360.40">
    <property type="match status" value="1"/>
</dbReference>
<evidence type="ECO:0000256" key="4">
    <source>
        <dbReference type="ARBA" id="ARBA00022917"/>
    </source>
</evidence>
<dbReference type="OrthoDB" id="9804006at2"/>
<protein>
    <recommendedName>
        <fullName evidence="6">Ribosome-recycling factor</fullName>
        <shortName evidence="6">RRF</shortName>
    </recommendedName>
    <alternativeName>
        <fullName evidence="6">Ribosome-releasing factor</fullName>
    </alternativeName>
</protein>
<evidence type="ECO:0000256" key="5">
    <source>
        <dbReference type="ARBA" id="ARBA00025050"/>
    </source>
</evidence>
<comment type="function">
    <text evidence="5 6">Responsible for the release of ribosomes from messenger RNA at the termination of protein biosynthesis. May increase the efficiency of translation by recycling ribosomes from one round of translation to another.</text>
</comment>
<comment type="similarity">
    <text evidence="2 6">Belongs to the RRF family.</text>
</comment>
<name>A0A0L8V6S8_9BACT</name>
<comment type="caution">
    <text evidence="8">The sequence shown here is derived from an EMBL/GenBank/DDBJ whole genome shotgun (WGS) entry which is preliminary data.</text>
</comment>
<dbReference type="Pfam" id="PF01765">
    <property type="entry name" value="RRF"/>
    <property type="match status" value="1"/>
</dbReference>
<dbReference type="FunFam" id="1.10.132.20:FF:000001">
    <property type="entry name" value="Ribosome-recycling factor"/>
    <property type="match status" value="1"/>
</dbReference>
<dbReference type="NCBIfam" id="TIGR00496">
    <property type="entry name" value="frr"/>
    <property type="match status" value="1"/>
</dbReference>
<dbReference type="GO" id="GO:0006415">
    <property type="term" value="P:translational termination"/>
    <property type="evidence" value="ECO:0007669"/>
    <property type="project" value="UniProtKB-UniRule"/>
</dbReference>
<dbReference type="AlphaFoldDB" id="A0A0L8V6S8"/>
<dbReference type="InterPro" id="IPR023584">
    <property type="entry name" value="Ribosome_recyc_fac_dom"/>
</dbReference>
<evidence type="ECO:0000256" key="1">
    <source>
        <dbReference type="ARBA" id="ARBA00004496"/>
    </source>
</evidence>
<dbReference type="STRING" id="1409788.NC99_31220"/>
<dbReference type="PANTHER" id="PTHR20982:SF3">
    <property type="entry name" value="MITOCHONDRIAL RIBOSOME RECYCLING FACTOR PSEUDO 1"/>
    <property type="match status" value="1"/>
</dbReference>
<dbReference type="GO" id="GO:0043023">
    <property type="term" value="F:ribosomal large subunit binding"/>
    <property type="evidence" value="ECO:0007669"/>
    <property type="project" value="TreeGrafter"/>
</dbReference>
<dbReference type="HAMAP" id="MF_00040">
    <property type="entry name" value="RRF"/>
    <property type="match status" value="1"/>
</dbReference>
<proteinExistence type="inferred from homology"/>
<keyword evidence="4 6" id="KW-0648">Protein biosynthesis</keyword>
<keyword evidence="9" id="KW-1185">Reference proteome</keyword>